<dbReference type="GO" id="GO:0008270">
    <property type="term" value="F:zinc ion binding"/>
    <property type="evidence" value="ECO:0007669"/>
    <property type="project" value="InterPro"/>
</dbReference>
<evidence type="ECO:0000256" key="9">
    <source>
        <dbReference type="ARBA" id="ARBA00023204"/>
    </source>
</evidence>
<dbReference type="EC" id="3.2.2.21" evidence="3"/>
<evidence type="ECO:0000256" key="7">
    <source>
        <dbReference type="ARBA" id="ARBA00023159"/>
    </source>
</evidence>
<organism evidence="11 12">
    <name type="scientific">Inhella proteolytica</name>
    <dbReference type="NCBI Taxonomy" id="2795029"/>
    <lineage>
        <taxon>Bacteria</taxon>
        <taxon>Pseudomonadati</taxon>
        <taxon>Pseudomonadota</taxon>
        <taxon>Betaproteobacteria</taxon>
        <taxon>Burkholderiales</taxon>
        <taxon>Sphaerotilaceae</taxon>
        <taxon>Inhella</taxon>
    </lineage>
</organism>
<keyword evidence="4" id="KW-0489">Methyltransferase</keyword>
<dbReference type="InterPro" id="IPR037046">
    <property type="entry name" value="AlkA_N_sf"/>
</dbReference>
<evidence type="ECO:0000256" key="4">
    <source>
        <dbReference type="ARBA" id="ARBA00022603"/>
    </source>
</evidence>
<dbReference type="SMART" id="SM01009">
    <property type="entry name" value="AlkA_N"/>
    <property type="match status" value="1"/>
</dbReference>
<feature type="domain" description="HTH araC/xylS-type" evidence="10">
    <location>
        <begin position="84"/>
        <end position="184"/>
    </location>
</feature>
<evidence type="ECO:0000256" key="8">
    <source>
        <dbReference type="ARBA" id="ARBA00023163"/>
    </source>
</evidence>
<dbReference type="Pfam" id="PF06029">
    <property type="entry name" value="AlkA_N"/>
    <property type="match status" value="1"/>
</dbReference>
<evidence type="ECO:0000256" key="3">
    <source>
        <dbReference type="ARBA" id="ARBA00012000"/>
    </source>
</evidence>
<name>A0A931IZF7_9BURK</name>
<dbReference type="PROSITE" id="PS01124">
    <property type="entry name" value="HTH_ARAC_FAMILY_2"/>
    <property type="match status" value="1"/>
</dbReference>
<keyword evidence="8" id="KW-0804">Transcription</keyword>
<dbReference type="GO" id="GO:0043565">
    <property type="term" value="F:sequence-specific DNA binding"/>
    <property type="evidence" value="ECO:0007669"/>
    <property type="project" value="InterPro"/>
</dbReference>
<dbReference type="GO" id="GO:0032131">
    <property type="term" value="F:alkylated DNA binding"/>
    <property type="evidence" value="ECO:0007669"/>
    <property type="project" value="TreeGrafter"/>
</dbReference>
<dbReference type="Pfam" id="PF00730">
    <property type="entry name" value="HhH-GPD"/>
    <property type="match status" value="1"/>
</dbReference>
<dbReference type="Gene3D" id="1.10.1670.10">
    <property type="entry name" value="Helix-hairpin-Helix base-excision DNA repair enzymes (C-terminal)"/>
    <property type="match status" value="1"/>
</dbReference>
<dbReference type="SUPFAM" id="SSF55945">
    <property type="entry name" value="TATA-box binding protein-like"/>
    <property type="match status" value="1"/>
</dbReference>
<comment type="cofactor">
    <cofactor evidence="2">
        <name>Zn(2+)</name>
        <dbReference type="ChEBI" id="CHEBI:29105"/>
    </cofactor>
</comment>
<dbReference type="InterPro" id="IPR011257">
    <property type="entry name" value="DNA_glycosylase"/>
</dbReference>
<dbReference type="GO" id="GO:0032259">
    <property type="term" value="P:methylation"/>
    <property type="evidence" value="ECO:0007669"/>
    <property type="project" value="UniProtKB-KW"/>
</dbReference>
<reference evidence="11" key="1">
    <citation type="submission" date="2020-12" db="EMBL/GenBank/DDBJ databases">
        <title>The genome sequence of Inhella sp. 1Y17.</title>
        <authorList>
            <person name="Liu Y."/>
        </authorList>
    </citation>
    <scope>NUCLEOTIDE SEQUENCE</scope>
    <source>
        <strain evidence="11">1Y17</strain>
    </source>
</reference>
<dbReference type="SUPFAM" id="SSF46689">
    <property type="entry name" value="Homeodomain-like"/>
    <property type="match status" value="2"/>
</dbReference>
<dbReference type="SUPFAM" id="SSF57884">
    <property type="entry name" value="Ada DNA repair protein, N-terminal domain (N-Ada 10)"/>
    <property type="match status" value="1"/>
</dbReference>
<dbReference type="InterPro" id="IPR004026">
    <property type="entry name" value="Ada_DNA_repair_Zn-bd"/>
</dbReference>
<dbReference type="GO" id="GO:0043916">
    <property type="term" value="F:DNA-7-methylguanine glycosylase activity"/>
    <property type="evidence" value="ECO:0007669"/>
    <property type="project" value="TreeGrafter"/>
</dbReference>
<dbReference type="SMART" id="SM00342">
    <property type="entry name" value="HTH_ARAC"/>
    <property type="match status" value="1"/>
</dbReference>
<comment type="catalytic activity">
    <reaction evidence="1">
        <text>Hydrolysis of alkylated DNA, releasing 3-methyladenine, 3-methylguanine, 7-methylguanine and 7-methyladenine.</text>
        <dbReference type="EC" id="3.2.2.21"/>
    </reaction>
</comment>
<dbReference type="InterPro" id="IPR010316">
    <property type="entry name" value="AlkA_N"/>
</dbReference>
<dbReference type="AlphaFoldDB" id="A0A931IZF7"/>
<evidence type="ECO:0000259" key="10">
    <source>
        <dbReference type="PROSITE" id="PS01124"/>
    </source>
</evidence>
<dbReference type="InterPro" id="IPR035451">
    <property type="entry name" value="Ada-like_dom_sf"/>
</dbReference>
<dbReference type="GO" id="GO:0008725">
    <property type="term" value="F:DNA-3-methyladenine glycosylase activity"/>
    <property type="evidence" value="ECO:0007669"/>
    <property type="project" value="TreeGrafter"/>
</dbReference>
<dbReference type="Gene3D" id="1.10.340.30">
    <property type="entry name" value="Hypothetical protein, domain 2"/>
    <property type="match status" value="1"/>
</dbReference>
<dbReference type="GO" id="GO:0003700">
    <property type="term" value="F:DNA-binding transcription factor activity"/>
    <property type="evidence" value="ECO:0007669"/>
    <property type="project" value="InterPro"/>
</dbReference>
<dbReference type="Gene3D" id="3.30.310.20">
    <property type="entry name" value="DNA-3-methyladenine glycosylase AlkA, N-terminal domain"/>
    <property type="match status" value="1"/>
</dbReference>
<dbReference type="Pfam" id="PF12833">
    <property type="entry name" value="HTH_18"/>
    <property type="match status" value="1"/>
</dbReference>
<dbReference type="GO" id="GO:0008168">
    <property type="term" value="F:methyltransferase activity"/>
    <property type="evidence" value="ECO:0007669"/>
    <property type="project" value="UniProtKB-KW"/>
</dbReference>
<evidence type="ECO:0000256" key="2">
    <source>
        <dbReference type="ARBA" id="ARBA00001947"/>
    </source>
</evidence>
<sequence>MLLDPTACYAALTARDPRFDGQWFVAVSSTGVYCRPVCRVRTPKAANCSFYELAAAAEAAGYRPCRKCRPELAPRAFSALVASEQLAQAARERLDAGWLQGLADLAAELGVTDRHLRRIFQQHWGVSPLQYQQTQRLLLAKALLTDTDLPIADVALRAGFGSARAFHAAWAQHYRLVPGDLRRQAKPGSSAPRARLQLGLRPPLATGHLLRFLALRAVPAVEQVDEAAGTITRCWPLPDGRWGQLRARLGERAVELELSPLLWQQPGAVLAGVRSWLDLDANPAIIDAHLQAAGLPVLPGLRLPGCPDRFELGLRAILGQQVTVAAARTLATRLVERFGQPLPAEERLEGGPTHRFPRPVELATVPAEDIAALGMPLKRAQALQALARAWPQLRFARRQGEPALAERELTELPGIGPWTAAYLLMRGWPHPDRFLPGDVILRQQLERLPALQPEACAPYRSYAVLQLWNAAP</sequence>
<dbReference type="GO" id="GO:0005737">
    <property type="term" value="C:cytoplasm"/>
    <property type="evidence" value="ECO:0007669"/>
    <property type="project" value="TreeGrafter"/>
</dbReference>
<proteinExistence type="predicted"/>
<dbReference type="Proteomes" id="UP000613266">
    <property type="component" value="Unassembled WGS sequence"/>
</dbReference>
<keyword evidence="5" id="KW-0227">DNA damage</keyword>
<dbReference type="Gene3D" id="1.10.10.60">
    <property type="entry name" value="Homeodomain-like"/>
    <property type="match status" value="1"/>
</dbReference>
<evidence type="ECO:0000256" key="1">
    <source>
        <dbReference type="ARBA" id="ARBA00000086"/>
    </source>
</evidence>
<dbReference type="RefSeq" id="WP_198109172.1">
    <property type="nucleotide sequence ID" value="NZ_JAEDAK010000001.1"/>
</dbReference>
<dbReference type="SUPFAM" id="SSF48150">
    <property type="entry name" value="DNA-glycosylase"/>
    <property type="match status" value="1"/>
</dbReference>
<dbReference type="InterPro" id="IPR003265">
    <property type="entry name" value="HhH-GPD_domain"/>
</dbReference>
<dbReference type="InterPro" id="IPR018060">
    <property type="entry name" value="HTH_AraC"/>
</dbReference>
<keyword evidence="4" id="KW-0808">Transferase</keyword>
<evidence type="ECO:0000256" key="6">
    <source>
        <dbReference type="ARBA" id="ARBA00023015"/>
    </source>
</evidence>
<evidence type="ECO:0000313" key="11">
    <source>
        <dbReference type="EMBL" id="MBH9575561.1"/>
    </source>
</evidence>
<keyword evidence="9" id="KW-0234">DNA repair</keyword>
<dbReference type="InterPro" id="IPR009057">
    <property type="entry name" value="Homeodomain-like_sf"/>
</dbReference>
<protein>
    <recommendedName>
        <fullName evidence="3">DNA-3-methyladenine glycosylase II</fullName>
        <ecNumber evidence="3">3.2.2.21</ecNumber>
    </recommendedName>
</protein>
<evidence type="ECO:0000256" key="5">
    <source>
        <dbReference type="ARBA" id="ARBA00022763"/>
    </source>
</evidence>
<comment type="caution">
    <text evidence="11">The sequence shown here is derived from an EMBL/GenBank/DDBJ whole genome shotgun (WGS) entry which is preliminary data.</text>
</comment>
<dbReference type="Gene3D" id="3.40.10.10">
    <property type="entry name" value="DNA Methylphosphotriester Repair Domain"/>
    <property type="match status" value="1"/>
</dbReference>
<gene>
    <name evidence="11" type="ORF">I7X39_01460</name>
</gene>
<dbReference type="GO" id="GO:0032993">
    <property type="term" value="C:protein-DNA complex"/>
    <property type="evidence" value="ECO:0007669"/>
    <property type="project" value="TreeGrafter"/>
</dbReference>
<dbReference type="PANTHER" id="PTHR43003">
    <property type="entry name" value="DNA-3-METHYLADENINE GLYCOSYLASE"/>
    <property type="match status" value="1"/>
</dbReference>
<dbReference type="PANTHER" id="PTHR43003:SF13">
    <property type="entry name" value="DNA-3-METHYLADENINE GLYCOSYLASE 2"/>
    <property type="match status" value="1"/>
</dbReference>
<evidence type="ECO:0000313" key="12">
    <source>
        <dbReference type="Proteomes" id="UP000613266"/>
    </source>
</evidence>
<keyword evidence="12" id="KW-1185">Reference proteome</keyword>
<dbReference type="GO" id="GO:0006307">
    <property type="term" value="P:DNA alkylation repair"/>
    <property type="evidence" value="ECO:0007669"/>
    <property type="project" value="TreeGrafter"/>
</dbReference>
<accession>A0A931IZF7</accession>
<keyword evidence="7" id="KW-0010">Activator</keyword>
<dbReference type="Pfam" id="PF02805">
    <property type="entry name" value="Ada_Zn_binding"/>
    <property type="match status" value="1"/>
</dbReference>
<dbReference type="SMART" id="SM00478">
    <property type="entry name" value="ENDO3c"/>
    <property type="match status" value="1"/>
</dbReference>
<dbReference type="InterPro" id="IPR023170">
    <property type="entry name" value="HhH_base_excis_C"/>
</dbReference>
<keyword evidence="6" id="KW-0805">Transcription regulation</keyword>
<dbReference type="GO" id="GO:0006285">
    <property type="term" value="P:base-excision repair, AP site formation"/>
    <property type="evidence" value="ECO:0007669"/>
    <property type="project" value="TreeGrafter"/>
</dbReference>
<dbReference type="EMBL" id="JAEDAK010000001">
    <property type="protein sequence ID" value="MBH9575561.1"/>
    <property type="molecule type" value="Genomic_DNA"/>
</dbReference>
<dbReference type="InterPro" id="IPR051912">
    <property type="entry name" value="Alkylbase_DNA_Glycosylase/TA"/>
</dbReference>